<keyword evidence="1" id="KW-0496">Mitochondrion</keyword>
<organism evidence="1">
    <name type="scientific">Glomus sp. DAOM 229456</name>
    <dbReference type="NCBI Taxonomy" id="1264587"/>
    <lineage>
        <taxon>Eukaryota</taxon>
        <taxon>Fungi</taxon>
        <taxon>Fungi incertae sedis</taxon>
        <taxon>Mucoromycota</taxon>
        <taxon>Glomeromycotina</taxon>
        <taxon>Glomeromycetes</taxon>
        <taxon>Glomerales</taxon>
        <taxon>Glomeraceae</taxon>
        <taxon>Glomus</taxon>
    </lineage>
</organism>
<geneLocation type="mitochondrion" evidence="1"/>
<dbReference type="EMBL" id="JX065416">
    <property type="protein sequence ID" value="AFN06087.1"/>
    <property type="molecule type" value="Genomic_DNA"/>
</dbReference>
<dbReference type="AlphaFoldDB" id="M9NST0"/>
<accession>M9NST0</accession>
<sequence length="112" mass="13848">MDFDFMPKYYGRLLDLPLSSRDYLYYLNDLKRNDLILVDQTCSSYYLTRQDEDRLHTFLVQADAKGVKWLYYLPYNRRREEPYLAYYRYTVREETELFLYIANYPIPRSSKF</sequence>
<proteinExistence type="predicted"/>
<gene>
    <name evidence="1" type="primary">orf112</name>
</gene>
<name>M9NST0_9GLOM</name>
<evidence type="ECO:0000313" key="1">
    <source>
        <dbReference type="EMBL" id="AFN06087.1"/>
    </source>
</evidence>
<protein>
    <submittedName>
        <fullName evidence="1">Uncharacterized protein</fullName>
    </submittedName>
</protein>
<reference evidence="1" key="1">
    <citation type="journal article" date="2013" name="PLoS ONE">
        <title>Rapid Mitochondrial Genome Evolution through Invasion of Mobile Elements in Two Closely Related Species of Arbuscular Mycorrhizal Fungi.</title>
        <authorList>
            <person name="Beaudet D."/>
            <person name="Nadimi M."/>
            <person name="Iffis B."/>
            <person name="Hijri M."/>
        </authorList>
    </citation>
    <scope>NUCLEOTIDE SEQUENCE</scope>
    <source>
        <strain evidence="1">DAOM229456</strain>
    </source>
</reference>